<feature type="transmembrane region" description="Helical" evidence="1">
    <location>
        <begin position="383"/>
        <end position="403"/>
    </location>
</feature>
<dbReference type="PANTHER" id="PTHR39198:SF1">
    <property type="entry name" value="ALPHA-GALACTOSIDASE NEW3 DOMAIN-CONTAINING PROTEIN"/>
    <property type="match status" value="1"/>
</dbReference>
<dbReference type="InterPro" id="IPR018905">
    <property type="entry name" value="A-galactase_NEW3"/>
</dbReference>
<accession>A0A1I1KJK8</accession>
<keyword evidence="4" id="KW-1185">Reference proteome</keyword>
<evidence type="ECO:0000259" key="2">
    <source>
        <dbReference type="Pfam" id="PF10633"/>
    </source>
</evidence>
<dbReference type="EMBL" id="FOLL01000016">
    <property type="protein sequence ID" value="SFC60462.1"/>
    <property type="molecule type" value="Genomic_DNA"/>
</dbReference>
<organism evidence="3 4">
    <name type="scientific">Parapedobacter composti</name>
    <dbReference type="NCBI Taxonomy" id="623281"/>
    <lineage>
        <taxon>Bacteria</taxon>
        <taxon>Pseudomonadati</taxon>
        <taxon>Bacteroidota</taxon>
        <taxon>Sphingobacteriia</taxon>
        <taxon>Sphingobacteriales</taxon>
        <taxon>Sphingobacteriaceae</taxon>
        <taxon>Parapedobacter</taxon>
    </lineage>
</organism>
<dbReference type="AlphaFoldDB" id="A0A1I1KJK8"/>
<protein>
    <submittedName>
        <fullName evidence="3">NPCBM-associated, NEW3 domain of alpha-galactosidase</fullName>
    </submittedName>
</protein>
<keyword evidence="1" id="KW-0472">Membrane</keyword>
<name>A0A1I1KJK8_9SPHI</name>
<dbReference type="Pfam" id="PF10633">
    <property type="entry name" value="NPCBM_assoc"/>
    <property type="match status" value="1"/>
</dbReference>
<gene>
    <name evidence="3" type="ORF">SAMN05421747_11610</name>
</gene>
<dbReference type="Gene3D" id="2.60.40.10">
    <property type="entry name" value="Immunoglobulins"/>
    <property type="match status" value="2"/>
</dbReference>
<keyword evidence="1" id="KW-1133">Transmembrane helix</keyword>
<keyword evidence="1" id="KW-0812">Transmembrane</keyword>
<dbReference type="InterPro" id="IPR013783">
    <property type="entry name" value="Ig-like_fold"/>
</dbReference>
<dbReference type="Proteomes" id="UP000199577">
    <property type="component" value="Unassembled WGS sequence"/>
</dbReference>
<evidence type="ECO:0000313" key="3">
    <source>
        <dbReference type="EMBL" id="SFC60462.1"/>
    </source>
</evidence>
<evidence type="ECO:0000256" key="1">
    <source>
        <dbReference type="SAM" id="Phobius"/>
    </source>
</evidence>
<proteinExistence type="predicted"/>
<feature type="domain" description="Alpha-galactosidase NEW3" evidence="2">
    <location>
        <begin position="289"/>
        <end position="364"/>
    </location>
</feature>
<dbReference type="PANTHER" id="PTHR39198">
    <property type="entry name" value="HYPOTHETICAL MEMBRANE PROTEIN, CONSERVED"/>
    <property type="match status" value="1"/>
</dbReference>
<reference evidence="3 4" key="1">
    <citation type="submission" date="2016-10" db="EMBL/GenBank/DDBJ databases">
        <authorList>
            <person name="de Groot N.N."/>
        </authorList>
    </citation>
    <scope>NUCLEOTIDE SEQUENCE [LARGE SCALE GENOMIC DNA]</scope>
    <source>
        <strain evidence="3 4">DSM 22900</strain>
    </source>
</reference>
<dbReference type="STRING" id="623281.SAMN05421747_11610"/>
<evidence type="ECO:0000313" key="4">
    <source>
        <dbReference type="Proteomes" id="UP000199577"/>
    </source>
</evidence>
<sequence>MVFGILVNFYFCARTVYHQNLCFMLTRANTLPKILFLSSCFLGLVPLAGQQICVAQGVTLYTPYTKISVPPGESIDYSVDIINNGGGVRNAEIAVVGLPDGWSYELKSGGWAIEQLSVLPKEKKNLSFKVQVPYKVDKGTYRFQLVAKGMSQLPLTVVVSEQGTFKSEFNTDQANMEGAANSSFTFNSTLRNPTGEEQVYSLRAQVPQGWNALFRANGKQVSSVNVGPNQTQNITIELDPPDHLGAGSYKIPVVASTSSMSSNLELEVVITGSYNLELTTPTGRLSSSITAGSSKKIELLVKNTGSAPLKNVEMKSSTPVDWTVEFEPSKIDVIAPGQHAQVFATVRASRKSVAGDYVTNLEAKTAEKSATASFRMAVRTPLLWGWLGIMIILAALGGVYYLFRKYGRR</sequence>